<feature type="domain" description="B5" evidence="13">
    <location>
        <begin position="319"/>
        <end position="394"/>
    </location>
</feature>
<dbReference type="PANTHER" id="PTHR10947:SF0">
    <property type="entry name" value="PHENYLALANINE--TRNA LIGASE BETA SUBUNIT"/>
    <property type="match status" value="1"/>
</dbReference>
<keyword evidence="5" id="KW-0963">Cytoplasm</keyword>
<accession>A0A1F5VIB0</accession>
<evidence type="ECO:0000256" key="4">
    <source>
        <dbReference type="ARBA" id="ARBA00012814"/>
    </source>
</evidence>
<dbReference type="GO" id="GO:0009328">
    <property type="term" value="C:phenylalanine-tRNA ligase complex"/>
    <property type="evidence" value="ECO:0007669"/>
    <property type="project" value="TreeGrafter"/>
</dbReference>
<dbReference type="AlphaFoldDB" id="A0A1F5VIB0"/>
<dbReference type="SUPFAM" id="SSF55681">
    <property type="entry name" value="Class II aaRS and biotin synthetases"/>
    <property type="match status" value="1"/>
</dbReference>
<dbReference type="STRING" id="1817863.A2Y62_07405"/>
<dbReference type="PANTHER" id="PTHR10947">
    <property type="entry name" value="PHENYLALANYL-TRNA SYNTHETASE BETA CHAIN AND LEUCINE-RICH REPEAT-CONTAINING PROTEIN 47"/>
    <property type="match status" value="1"/>
</dbReference>
<dbReference type="GO" id="GO:0005524">
    <property type="term" value="F:ATP binding"/>
    <property type="evidence" value="ECO:0007669"/>
    <property type="project" value="UniProtKB-KW"/>
</dbReference>
<evidence type="ECO:0000256" key="11">
    <source>
        <dbReference type="ARBA" id="ARBA00022917"/>
    </source>
</evidence>
<dbReference type="Proteomes" id="UP000178943">
    <property type="component" value="Unassembled WGS sequence"/>
</dbReference>
<evidence type="ECO:0000256" key="8">
    <source>
        <dbReference type="ARBA" id="ARBA00022741"/>
    </source>
</evidence>
<comment type="subcellular location">
    <subcellularLocation>
        <location evidence="2">Cytoplasm</location>
    </subcellularLocation>
</comment>
<evidence type="ECO:0000256" key="1">
    <source>
        <dbReference type="ARBA" id="ARBA00001946"/>
    </source>
</evidence>
<comment type="caution">
    <text evidence="14">The sequence shown here is derived from an EMBL/GenBank/DDBJ whole genome shotgun (WGS) entry which is preliminary data.</text>
</comment>
<comment type="similarity">
    <text evidence="3">Belongs to the phenylalanyl-tRNA synthetase beta subunit family. Type 2 subfamily.</text>
</comment>
<dbReference type="GO" id="GO:0004826">
    <property type="term" value="F:phenylalanine-tRNA ligase activity"/>
    <property type="evidence" value="ECO:0007669"/>
    <property type="project" value="UniProtKB-EC"/>
</dbReference>
<evidence type="ECO:0000256" key="2">
    <source>
        <dbReference type="ARBA" id="ARBA00004496"/>
    </source>
</evidence>
<evidence type="ECO:0000256" key="5">
    <source>
        <dbReference type="ARBA" id="ARBA00022490"/>
    </source>
</evidence>
<keyword evidence="12" id="KW-0030">Aminoacyl-tRNA synthetase</keyword>
<evidence type="ECO:0000256" key="3">
    <source>
        <dbReference type="ARBA" id="ARBA00007438"/>
    </source>
</evidence>
<organism evidence="14 15">
    <name type="scientific">Candidatus Fischerbacteria bacterium RBG_13_37_8</name>
    <dbReference type="NCBI Taxonomy" id="1817863"/>
    <lineage>
        <taxon>Bacteria</taxon>
        <taxon>Candidatus Fischeribacteriota</taxon>
    </lineage>
</organism>
<dbReference type="InterPro" id="IPR005147">
    <property type="entry name" value="tRNA_synthase_B5-dom"/>
</dbReference>
<dbReference type="Pfam" id="PF17759">
    <property type="entry name" value="tRNA_synthFbeta"/>
    <property type="match status" value="1"/>
</dbReference>
<evidence type="ECO:0000313" key="14">
    <source>
        <dbReference type="EMBL" id="OGF63203.1"/>
    </source>
</evidence>
<dbReference type="SUPFAM" id="SSF46955">
    <property type="entry name" value="Putative DNA-binding domain"/>
    <property type="match status" value="2"/>
</dbReference>
<evidence type="ECO:0000259" key="13">
    <source>
        <dbReference type="PROSITE" id="PS51483"/>
    </source>
</evidence>
<dbReference type="Gene3D" id="3.30.56.10">
    <property type="match status" value="2"/>
</dbReference>
<evidence type="ECO:0000256" key="6">
    <source>
        <dbReference type="ARBA" id="ARBA00022598"/>
    </source>
</evidence>
<dbReference type="InterPro" id="IPR045060">
    <property type="entry name" value="Phe-tRNA-ligase_IIc_bsu"/>
</dbReference>
<name>A0A1F5VIB0_9BACT</name>
<keyword evidence="8" id="KW-0547">Nucleotide-binding</keyword>
<evidence type="ECO:0000313" key="15">
    <source>
        <dbReference type="Proteomes" id="UP000178943"/>
    </source>
</evidence>
<dbReference type="GO" id="GO:0006432">
    <property type="term" value="P:phenylalanyl-tRNA aminoacylation"/>
    <property type="evidence" value="ECO:0007669"/>
    <property type="project" value="InterPro"/>
</dbReference>
<sequence>MPVVAVSAKRLNDLLGKEYEMNVLVHALEQLGCDVEDTAILNLYICPVCQTPNDKLESEDPPKRCDYCGHEGEEYFELYGSDKVIRIDLLADRPDLFDSGGLSRALKGFLDLEKGLPELTAMPGNIEVHIDKALSSADSYRPYIVCAVVTMPPLDQNSLREVMRLQENLHWGIGRDRKLASIGVYDMDSIAPPIRYSTVDPKAFTFHPLGMPDTLMTPEQVLTTHPKGVAYAHLMEPYKRYPILIDAKDLVLSMPPIINSDETKCKIGTTCLFVDVTGTVESAPVDSINTLISALIEIGGKVETVQMHFPERTIATPDLTPGTITISYEESKRWLGLEYTREEMIAYLEKMRFSVTPAGERFEVKYPAFRTDMRHEVDVFEDLAIGYGYERIEPKLVPNLTIGKARKEEELSQLVRDVMIGLGFTEIMSLHLNSIERHFTKFGMEPGENHIIVSNPKTIEQKIARSHLMTGIMETFNKNRRKTVPQCLFEIGNILLIDSSRETGVSEYRHIAFSIIGPATGYAEIRMNLDALLHELRFSGDYKPVVHPSFCEGRCAEVTNDAGLWALLGEIHPQVLNNFSLTYTVSICELRLLKVI</sequence>
<dbReference type="GO" id="GO:0000287">
    <property type="term" value="F:magnesium ion binding"/>
    <property type="evidence" value="ECO:0007669"/>
    <property type="project" value="InterPro"/>
</dbReference>
<keyword evidence="9" id="KW-0067">ATP-binding</keyword>
<keyword evidence="6 14" id="KW-0436">Ligase</keyword>
<dbReference type="InterPro" id="IPR045864">
    <property type="entry name" value="aa-tRNA-synth_II/BPL/LPL"/>
</dbReference>
<reference evidence="14 15" key="1">
    <citation type="journal article" date="2016" name="Nat. Commun.">
        <title>Thousands of microbial genomes shed light on interconnected biogeochemical processes in an aquifer system.</title>
        <authorList>
            <person name="Anantharaman K."/>
            <person name="Brown C.T."/>
            <person name="Hug L.A."/>
            <person name="Sharon I."/>
            <person name="Castelle C.J."/>
            <person name="Probst A.J."/>
            <person name="Thomas B.C."/>
            <person name="Singh A."/>
            <person name="Wilkins M.J."/>
            <person name="Karaoz U."/>
            <person name="Brodie E.L."/>
            <person name="Williams K.H."/>
            <person name="Hubbard S.S."/>
            <person name="Banfield J.F."/>
        </authorList>
    </citation>
    <scope>NUCLEOTIDE SEQUENCE [LARGE SCALE GENOMIC DNA]</scope>
</reference>
<protein>
    <recommendedName>
        <fullName evidence="4">phenylalanine--tRNA ligase</fullName>
        <ecNumber evidence="4">6.1.1.20</ecNumber>
    </recommendedName>
</protein>
<keyword evidence="10" id="KW-0460">Magnesium</keyword>
<dbReference type="Pfam" id="PF03484">
    <property type="entry name" value="B5"/>
    <property type="match status" value="1"/>
</dbReference>
<gene>
    <name evidence="14" type="ORF">A2Y62_07405</name>
</gene>
<evidence type="ECO:0000256" key="9">
    <source>
        <dbReference type="ARBA" id="ARBA00022840"/>
    </source>
</evidence>
<dbReference type="InterPro" id="IPR004531">
    <property type="entry name" value="Phe-tRNA-synth_IIc_bsu_arc_euk"/>
</dbReference>
<dbReference type="Gene3D" id="3.50.40.10">
    <property type="entry name" value="Phenylalanyl-trna Synthetase, Chain B, domain 3"/>
    <property type="match status" value="1"/>
</dbReference>
<dbReference type="SMART" id="SM00873">
    <property type="entry name" value="B3_4"/>
    <property type="match status" value="1"/>
</dbReference>
<dbReference type="InterPro" id="IPR041616">
    <property type="entry name" value="PheRS_beta_core"/>
</dbReference>
<dbReference type="NCBIfam" id="TIGR00471">
    <property type="entry name" value="pheT_arch"/>
    <property type="match status" value="1"/>
</dbReference>
<dbReference type="InterPro" id="IPR005146">
    <property type="entry name" value="B3/B4_tRNA-bd"/>
</dbReference>
<dbReference type="Gene3D" id="3.30.930.10">
    <property type="entry name" value="Bira Bifunctional Protein, Domain 2"/>
    <property type="match status" value="1"/>
</dbReference>
<dbReference type="InterPro" id="IPR020825">
    <property type="entry name" value="Phe-tRNA_synthase-like_B3/B4"/>
</dbReference>
<evidence type="ECO:0000256" key="7">
    <source>
        <dbReference type="ARBA" id="ARBA00022723"/>
    </source>
</evidence>
<dbReference type="GO" id="GO:0003723">
    <property type="term" value="F:RNA binding"/>
    <property type="evidence" value="ECO:0007669"/>
    <property type="project" value="InterPro"/>
</dbReference>
<keyword evidence="11" id="KW-0648">Protein biosynthesis</keyword>
<keyword evidence="7" id="KW-0479">Metal-binding</keyword>
<evidence type="ECO:0000256" key="10">
    <source>
        <dbReference type="ARBA" id="ARBA00022842"/>
    </source>
</evidence>
<dbReference type="EMBL" id="MFGW01000167">
    <property type="protein sequence ID" value="OGF63203.1"/>
    <property type="molecule type" value="Genomic_DNA"/>
</dbReference>
<dbReference type="EC" id="6.1.1.20" evidence="4"/>
<comment type="cofactor">
    <cofactor evidence="1">
        <name>Mg(2+)</name>
        <dbReference type="ChEBI" id="CHEBI:18420"/>
    </cofactor>
</comment>
<dbReference type="InterPro" id="IPR009061">
    <property type="entry name" value="DNA-bd_dom_put_sf"/>
</dbReference>
<proteinExistence type="inferred from homology"/>
<dbReference type="SMART" id="SM00874">
    <property type="entry name" value="B5"/>
    <property type="match status" value="1"/>
</dbReference>
<dbReference type="PROSITE" id="PS51483">
    <property type="entry name" value="B5"/>
    <property type="match status" value="1"/>
</dbReference>
<evidence type="ECO:0000256" key="12">
    <source>
        <dbReference type="ARBA" id="ARBA00023146"/>
    </source>
</evidence>